<evidence type="ECO:0000313" key="1">
    <source>
        <dbReference type="EMBL" id="CCW35426.1"/>
    </source>
</evidence>
<keyword evidence="2" id="KW-1185">Reference proteome</keyword>
<reference evidence="2" key="1">
    <citation type="submission" date="2013-03" db="EMBL/GenBank/DDBJ databases">
        <title>Genome sequence of Chthonomonas calidirosea, the first sequenced genome from the Armatimonadetes phylum (formally candidate division OP10).</title>
        <authorList>
            <person name="Lee K.C.Y."/>
            <person name="Morgan X.C."/>
            <person name="Dunfield P.F."/>
            <person name="Tamas I."/>
            <person name="Houghton K.M."/>
            <person name="Vyssotski M."/>
            <person name="Ryan J.L.J."/>
            <person name="Lagutin K."/>
            <person name="McDonald I.R."/>
            <person name="Stott M.B."/>
        </authorList>
    </citation>
    <scope>NUCLEOTIDE SEQUENCE [LARGE SCALE GENOMIC DNA]</scope>
    <source>
        <strain evidence="2">DSM 23976 / ICMP 18418 / T49</strain>
    </source>
</reference>
<dbReference type="InParanoid" id="S0EVH1"/>
<dbReference type="KEGG" id="ccz:CCALI_01610"/>
<organism evidence="1 2">
    <name type="scientific">Chthonomonas calidirosea (strain DSM 23976 / ICMP 18418 / T49)</name>
    <dbReference type="NCBI Taxonomy" id="1303518"/>
    <lineage>
        <taxon>Bacteria</taxon>
        <taxon>Bacillati</taxon>
        <taxon>Armatimonadota</taxon>
        <taxon>Chthonomonadia</taxon>
        <taxon>Chthonomonadales</taxon>
        <taxon>Chthonomonadaceae</taxon>
        <taxon>Chthonomonas</taxon>
    </lineage>
</organism>
<accession>S0EVH1</accession>
<name>S0EVH1_CHTCT</name>
<sequence>MPTDTQPVSIRLDKQVIENLKRVARYESFKRDQDVTYADLIRETIVHTYPMPKDEDTDTDQDHSA</sequence>
<dbReference type="PATRIC" id="fig|1303518.3.peg.1654"/>
<dbReference type="RefSeq" id="WP_016482959.1">
    <property type="nucleotide sequence ID" value="NC_021487.1"/>
</dbReference>
<dbReference type="HOGENOM" id="CLU_2841860_0_0_0"/>
<dbReference type="EMBL" id="HF951689">
    <property type="protein sequence ID" value="CCW35426.1"/>
    <property type="molecule type" value="Genomic_DNA"/>
</dbReference>
<protein>
    <recommendedName>
        <fullName evidence="3">CopG family transcriptional regulator</fullName>
    </recommendedName>
</protein>
<gene>
    <name evidence="1" type="ORF">CCALI_01610</name>
</gene>
<dbReference type="Proteomes" id="UP000014227">
    <property type="component" value="Chromosome I"/>
</dbReference>
<evidence type="ECO:0000313" key="2">
    <source>
        <dbReference type="Proteomes" id="UP000014227"/>
    </source>
</evidence>
<evidence type="ECO:0008006" key="3">
    <source>
        <dbReference type="Google" id="ProtNLM"/>
    </source>
</evidence>
<proteinExistence type="predicted"/>
<dbReference type="AlphaFoldDB" id="S0EVH1"/>